<gene>
    <name evidence="2" type="ORF">JOF56_006952</name>
</gene>
<evidence type="ECO:0000259" key="1">
    <source>
        <dbReference type="Pfam" id="PF06259"/>
    </source>
</evidence>
<dbReference type="Pfam" id="PF06259">
    <property type="entry name" value="Abhydrolase_8"/>
    <property type="match status" value="1"/>
</dbReference>
<dbReference type="SUPFAM" id="SSF53474">
    <property type="entry name" value="alpha/beta-Hydrolases"/>
    <property type="match status" value="1"/>
</dbReference>
<dbReference type="RefSeq" id="WP_209643619.1">
    <property type="nucleotide sequence ID" value="NZ_JAGINW010000001.1"/>
</dbReference>
<reference evidence="2 3" key="1">
    <citation type="submission" date="2021-03" db="EMBL/GenBank/DDBJ databases">
        <title>Sequencing the genomes of 1000 actinobacteria strains.</title>
        <authorList>
            <person name="Klenk H.-P."/>
        </authorList>
    </citation>
    <scope>NUCLEOTIDE SEQUENCE [LARGE SCALE GENOMIC DNA]</scope>
    <source>
        <strain evidence="2 3">DSM 46670</strain>
    </source>
</reference>
<sequence length="405" mass="43510">MSQETVPGHDDLTYNLLNFDEQGRERGSGSREVLARAEAEQPTDLFVFSHGWNGDVPAARSQYGRWIATMAACAADRERAHDSPGGFRSLLVGLHWPSKAWGDEEIGTDPVVERFGGSPEARAAIGTIVDHAMTDIEPEVLPPEVVSAYEKLDGLDDDKSTEGDRVPFDAEQLYQGCRLEDDPVSFGSFGFGGILAPLRVLSFWKMKKRARTFGETGAAALVGQLQQAASDARIHLVGHSFGCIVTSAAAMGAARPVASLSLIQGAMSLWSFCSAVPARPAMAGHFRPLVANRMIRGPVVVTRSVFDRAVGTFYPLGAWSGQQLAFEADEWPRYGGIGVHGLHGPDVDVVEHQDVRALGELTPGKVHNVDARTVIATTDGIAGAHNDICHPELGHLVWQAVAASR</sequence>
<dbReference type="Proteomes" id="UP001519332">
    <property type="component" value="Unassembled WGS sequence"/>
</dbReference>
<evidence type="ECO:0000313" key="3">
    <source>
        <dbReference type="Proteomes" id="UP001519332"/>
    </source>
</evidence>
<evidence type="ECO:0000313" key="2">
    <source>
        <dbReference type="EMBL" id="MBP2326567.1"/>
    </source>
</evidence>
<proteinExistence type="predicted"/>
<comment type="caution">
    <text evidence="2">The sequence shown here is derived from an EMBL/GenBank/DDBJ whole genome shotgun (WGS) entry which is preliminary data.</text>
</comment>
<dbReference type="InterPro" id="IPR029058">
    <property type="entry name" value="AB_hydrolase_fold"/>
</dbReference>
<name>A0ABS4TQ86_9PSEU</name>
<dbReference type="EMBL" id="JAGINW010000001">
    <property type="protein sequence ID" value="MBP2326567.1"/>
    <property type="molecule type" value="Genomic_DNA"/>
</dbReference>
<protein>
    <recommendedName>
        <fullName evidence="1">DUF1023 domain-containing protein</fullName>
    </recommendedName>
</protein>
<accession>A0ABS4TQ86</accession>
<feature type="domain" description="DUF1023" evidence="1">
    <location>
        <begin position="219"/>
        <end position="262"/>
    </location>
</feature>
<dbReference type="Gene3D" id="3.40.50.1820">
    <property type="entry name" value="alpha/beta hydrolase"/>
    <property type="match status" value="1"/>
</dbReference>
<keyword evidence="3" id="KW-1185">Reference proteome</keyword>
<organism evidence="2 3">
    <name type="scientific">Kibdelosporangium banguiense</name>
    <dbReference type="NCBI Taxonomy" id="1365924"/>
    <lineage>
        <taxon>Bacteria</taxon>
        <taxon>Bacillati</taxon>
        <taxon>Actinomycetota</taxon>
        <taxon>Actinomycetes</taxon>
        <taxon>Pseudonocardiales</taxon>
        <taxon>Pseudonocardiaceae</taxon>
        <taxon>Kibdelosporangium</taxon>
    </lineage>
</organism>
<dbReference type="InterPro" id="IPR010427">
    <property type="entry name" value="DUF1023"/>
</dbReference>